<dbReference type="SUPFAM" id="SSF103511">
    <property type="entry name" value="Chlorophyll a-b binding protein"/>
    <property type="match status" value="1"/>
</dbReference>
<gene>
    <name evidence="5" type="primary">LHCP7</name>
    <name evidence="5" type="ORF">Esi_0026_0019</name>
</gene>
<protein>
    <submittedName>
        <fullName evidence="5">Light harvesting complex protein</fullName>
    </submittedName>
</protein>
<dbReference type="EMBL" id="FN649737">
    <property type="protein sequence ID" value="CBN77006.1"/>
    <property type="molecule type" value="Genomic_DNA"/>
</dbReference>
<dbReference type="OrthoDB" id="407142at2759"/>
<proteinExistence type="inferred from homology"/>
<evidence type="ECO:0000313" key="6">
    <source>
        <dbReference type="Proteomes" id="UP000002630"/>
    </source>
</evidence>
<dbReference type="Pfam" id="PF00504">
    <property type="entry name" value="Chloroa_b-bind"/>
    <property type="match status" value="1"/>
</dbReference>
<dbReference type="Proteomes" id="UP000002630">
    <property type="component" value="Linkage Group LG12"/>
</dbReference>
<keyword evidence="4" id="KW-0934">Plastid</keyword>
<keyword evidence="3" id="KW-0150">Chloroplast</keyword>
<evidence type="ECO:0000256" key="2">
    <source>
        <dbReference type="ARBA" id="ARBA00005933"/>
    </source>
</evidence>
<dbReference type="OMA" id="LAMMIHE"/>
<dbReference type="AlphaFoldDB" id="D8LJH9"/>
<evidence type="ECO:0000313" key="5">
    <source>
        <dbReference type="EMBL" id="CBN77006.1"/>
    </source>
</evidence>
<name>D8LJH9_ECTSI</name>
<comment type="similarity">
    <text evidence="2">Belongs to the fucoxanthin chlorophyll protein family.</text>
</comment>
<dbReference type="InterPro" id="IPR022796">
    <property type="entry name" value="Chloroa_b-bind"/>
</dbReference>
<dbReference type="InParanoid" id="D8LJH9"/>
<reference evidence="5 6" key="1">
    <citation type="journal article" date="2010" name="Nature">
        <title>The Ectocarpus genome and the independent evolution of multicellularity in brown algae.</title>
        <authorList>
            <person name="Cock J.M."/>
            <person name="Sterck L."/>
            <person name="Rouze P."/>
            <person name="Scornet D."/>
            <person name="Allen A.E."/>
            <person name="Amoutzias G."/>
            <person name="Anthouard V."/>
            <person name="Artiguenave F."/>
            <person name="Aury J.M."/>
            <person name="Badger J.H."/>
            <person name="Beszteri B."/>
            <person name="Billiau K."/>
            <person name="Bonnet E."/>
            <person name="Bothwell J.H."/>
            <person name="Bowler C."/>
            <person name="Boyen C."/>
            <person name="Brownlee C."/>
            <person name="Carrano C.J."/>
            <person name="Charrier B."/>
            <person name="Cho G.Y."/>
            <person name="Coelho S.M."/>
            <person name="Collen J."/>
            <person name="Corre E."/>
            <person name="Da Silva C."/>
            <person name="Delage L."/>
            <person name="Delaroque N."/>
            <person name="Dittami S.M."/>
            <person name="Doulbeau S."/>
            <person name="Elias M."/>
            <person name="Farnham G."/>
            <person name="Gachon C.M."/>
            <person name="Gschloessl B."/>
            <person name="Heesch S."/>
            <person name="Jabbari K."/>
            <person name="Jubin C."/>
            <person name="Kawai H."/>
            <person name="Kimura K."/>
            <person name="Kloareg B."/>
            <person name="Kupper F.C."/>
            <person name="Lang D."/>
            <person name="Le Bail A."/>
            <person name="Leblanc C."/>
            <person name="Lerouge P."/>
            <person name="Lohr M."/>
            <person name="Lopez P.J."/>
            <person name="Martens C."/>
            <person name="Maumus F."/>
            <person name="Michel G."/>
            <person name="Miranda-Saavedra D."/>
            <person name="Morales J."/>
            <person name="Moreau H."/>
            <person name="Motomura T."/>
            <person name="Nagasato C."/>
            <person name="Napoli C.A."/>
            <person name="Nelson D.R."/>
            <person name="Nyvall-Collen P."/>
            <person name="Peters A.F."/>
            <person name="Pommier C."/>
            <person name="Potin P."/>
            <person name="Poulain J."/>
            <person name="Quesneville H."/>
            <person name="Read B."/>
            <person name="Rensing S.A."/>
            <person name="Ritter A."/>
            <person name="Rousvoal S."/>
            <person name="Samanta M."/>
            <person name="Samson G."/>
            <person name="Schroeder D.C."/>
            <person name="Segurens B."/>
            <person name="Strittmatter M."/>
            <person name="Tonon T."/>
            <person name="Tregear J.W."/>
            <person name="Valentin K."/>
            <person name="von Dassow P."/>
            <person name="Yamagishi T."/>
            <person name="Van de Peer Y."/>
            <person name="Wincker P."/>
        </authorList>
    </citation>
    <scope>NUCLEOTIDE SEQUENCE [LARGE SCALE GENOMIC DNA]</scope>
    <source>
        <strain evidence="6">Ec32 / CCAP1310/4</strain>
    </source>
</reference>
<sequence length="106" mass="11537">MPNGVAAISKIPPLGLAQIVAFIGFLELNVMKNVEGSFPGDMTIGGNPFGAQWDKMSEETKLSKRAIELNNGRAAQMGILAMMIHEEISNQPYIINDLLNAPYTFN</sequence>
<dbReference type="Gene3D" id="1.10.3460.10">
    <property type="entry name" value="Chlorophyll a/b binding protein domain"/>
    <property type="match status" value="1"/>
</dbReference>
<evidence type="ECO:0000256" key="1">
    <source>
        <dbReference type="ARBA" id="ARBA00004229"/>
    </source>
</evidence>
<comment type="subcellular location">
    <subcellularLocation>
        <location evidence="1">Plastid</location>
        <location evidence="1">Chloroplast</location>
    </subcellularLocation>
</comment>
<evidence type="ECO:0000256" key="3">
    <source>
        <dbReference type="ARBA" id="ARBA00022528"/>
    </source>
</evidence>
<dbReference type="EMBL" id="FN648442">
    <property type="protein sequence ID" value="CBN77006.1"/>
    <property type="molecule type" value="Genomic_DNA"/>
</dbReference>
<evidence type="ECO:0000256" key="4">
    <source>
        <dbReference type="ARBA" id="ARBA00022640"/>
    </source>
</evidence>
<organism evidence="5 6">
    <name type="scientific">Ectocarpus siliculosus</name>
    <name type="common">Brown alga</name>
    <name type="synonym">Conferva siliculosa</name>
    <dbReference type="NCBI Taxonomy" id="2880"/>
    <lineage>
        <taxon>Eukaryota</taxon>
        <taxon>Sar</taxon>
        <taxon>Stramenopiles</taxon>
        <taxon>Ochrophyta</taxon>
        <taxon>PX clade</taxon>
        <taxon>Phaeophyceae</taxon>
        <taxon>Ectocarpales</taxon>
        <taxon>Ectocarpaceae</taxon>
        <taxon>Ectocarpus</taxon>
    </lineage>
</organism>
<keyword evidence="6" id="KW-1185">Reference proteome</keyword>
<dbReference type="GO" id="GO:0009507">
    <property type="term" value="C:chloroplast"/>
    <property type="evidence" value="ECO:0007669"/>
    <property type="project" value="UniProtKB-SubCell"/>
</dbReference>
<accession>D8LJH9</accession>